<dbReference type="PANTHER" id="PTHR35204:SF1">
    <property type="entry name" value="ENTEROTOXIN"/>
    <property type="match status" value="1"/>
</dbReference>
<evidence type="ECO:0000313" key="3">
    <source>
        <dbReference type="EMBL" id="PLW11306.1"/>
    </source>
</evidence>
<dbReference type="STRING" id="200324.A0A2N5SDH4"/>
<dbReference type="Proteomes" id="UP000235388">
    <property type="component" value="Unassembled WGS sequence"/>
</dbReference>
<proteinExistence type="predicted"/>
<dbReference type="AlphaFoldDB" id="A0A2N5SDH4"/>
<reference evidence="3 4" key="1">
    <citation type="submission" date="2017-11" db="EMBL/GenBank/DDBJ databases">
        <title>De novo assembly and phasing of dikaryotic genomes from two isolates of Puccinia coronata f. sp. avenae, the causal agent of oat crown rust.</title>
        <authorList>
            <person name="Miller M.E."/>
            <person name="Zhang Y."/>
            <person name="Omidvar V."/>
            <person name="Sperschneider J."/>
            <person name="Schwessinger B."/>
            <person name="Raley C."/>
            <person name="Palmer J.M."/>
            <person name="Garnica D."/>
            <person name="Upadhyaya N."/>
            <person name="Rathjen J."/>
            <person name="Taylor J.M."/>
            <person name="Park R.F."/>
            <person name="Dodds P.N."/>
            <person name="Hirsch C.D."/>
            <person name="Kianian S.F."/>
            <person name="Figueroa M."/>
        </authorList>
    </citation>
    <scope>NUCLEOTIDE SEQUENCE [LARGE SCALE GENOMIC DNA]</scope>
    <source>
        <strain evidence="3">12NC29</strain>
    </source>
</reference>
<keyword evidence="4" id="KW-1185">Reference proteome</keyword>
<evidence type="ECO:0000256" key="1">
    <source>
        <dbReference type="SAM" id="MobiDB-lite"/>
    </source>
</evidence>
<evidence type="ECO:0000256" key="2">
    <source>
        <dbReference type="SAM" id="SignalP"/>
    </source>
</evidence>
<comment type="caution">
    <text evidence="3">The sequence shown here is derived from an EMBL/GenBank/DDBJ whole genome shotgun (WGS) entry which is preliminary data.</text>
</comment>
<feature type="non-terminal residue" evidence="3">
    <location>
        <position position="1"/>
    </location>
</feature>
<feature type="compositionally biased region" description="Polar residues" evidence="1">
    <location>
        <begin position="39"/>
        <end position="49"/>
    </location>
</feature>
<organism evidence="3 4">
    <name type="scientific">Puccinia coronata f. sp. avenae</name>
    <dbReference type="NCBI Taxonomy" id="200324"/>
    <lineage>
        <taxon>Eukaryota</taxon>
        <taxon>Fungi</taxon>
        <taxon>Dikarya</taxon>
        <taxon>Basidiomycota</taxon>
        <taxon>Pucciniomycotina</taxon>
        <taxon>Pucciniomycetes</taxon>
        <taxon>Pucciniales</taxon>
        <taxon>Pucciniaceae</taxon>
        <taxon>Puccinia</taxon>
    </lineage>
</organism>
<sequence>PTAYKYMRRVMRIQVWVMVWSFWLMSNPSRADASREGGEQQQVLSSSVQARKGETDKSNANLIFSSFAGLLQQWPNTFAYSGHSIIPGIVPRATLLYHGTNDTNGPPKEGLEWLAFDPEMSYRIASIRPGDTSLYTYVATHPLRVIYFDGQSASLGTPGFMDSQFAIINASVPEIFPDLGHFIEAEYARATALCKLADKYGFEGVVRMNTGFELLWCDFGKGIELLNVINVTDPFTDNVPASTTKSHPAHKIFAPNYLRHGRQSPLSRGGFWNAVHSGSQHFFAPGEVRVILDPEGFISFYDGLESLNAKRRSDGTSGGPRSRHRLYGISKEDARTVQERLVEVLGRKNSENWRADPGRPDWRAVVLTIVDRYSPLLGELDYLLNRADLNATVQAIEVRTLTYDLIMPSLDFSDWNSPEPGWLVHGIRRCTRAYTSAPLTPSDLSRPIRMIIRSIEGTLERLCGKMYDLFEQTILLHLPITPSLPFNSTLEVIARSKIPAWREEVESLQKWLGWSTWAHCQPRCKNDEICMPPLWPMLWGKVITNLTNQFPICLNSSSSSKIL</sequence>
<dbReference type="EMBL" id="PGCJ01001025">
    <property type="protein sequence ID" value="PLW11306.1"/>
    <property type="molecule type" value="Genomic_DNA"/>
</dbReference>
<keyword evidence="2" id="KW-0732">Signal</keyword>
<feature type="region of interest" description="Disordered" evidence="1">
    <location>
        <begin position="31"/>
        <end position="52"/>
    </location>
</feature>
<dbReference type="OrthoDB" id="10261782at2759"/>
<feature type="signal peptide" evidence="2">
    <location>
        <begin position="1"/>
        <end position="33"/>
    </location>
</feature>
<feature type="chain" id="PRO_5014891759" evidence="2">
    <location>
        <begin position="34"/>
        <end position="563"/>
    </location>
</feature>
<accession>A0A2N5SDH4</accession>
<gene>
    <name evidence="3" type="ORF">PCANC_20634</name>
</gene>
<dbReference type="InterPro" id="IPR038921">
    <property type="entry name" value="YOR389W-like"/>
</dbReference>
<name>A0A2N5SDH4_9BASI</name>
<evidence type="ECO:0000313" key="4">
    <source>
        <dbReference type="Proteomes" id="UP000235388"/>
    </source>
</evidence>
<dbReference type="PANTHER" id="PTHR35204">
    <property type="entry name" value="YALI0A21131P"/>
    <property type="match status" value="1"/>
</dbReference>
<protein>
    <submittedName>
        <fullName evidence="3">Uncharacterized protein</fullName>
    </submittedName>
</protein>